<dbReference type="GeneID" id="107374287"/>
<reference evidence="3" key="1">
    <citation type="submission" date="2025-08" db="UniProtKB">
        <authorList>
            <consortium name="Ensembl"/>
        </authorList>
    </citation>
    <scope>IDENTIFICATION</scope>
</reference>
<keyword evidence="1" id="KW-0472">Membrane</keyword>
<dbReference type="Ensembl" id="ENSNFUT00015025537.1">
    <property type="protein sequence ID" value="ENSNFUP00015024430.1"/>
    <property type="gene ID" value="ENSNFUG00015011825.1"/>
</dbReference>
<dbReference type="PANTHER" id="PTHR20859">
    <property type="entry name" value="INTERFERON/INTERLEUKIN RECEPTOR"/>
    <property type="match status" value="1"/>
</dbReference>
<dbReference type="RefSeq" id="XP_015797925.1">
    <property type="nucleotide sequence ID" value="XM_015942439.3"/>
</dbReference>
<dbReference type="PANTHER" id="PTHR20859:SF53">
    <property type="entry name" value="INTERLEUKIN-22 RECEPTOR SUBUNIT ALPHA-1"/>
    <property type="match status" value="1"/>
</dbReference>
<dbReference type="GO" id="GO:0004896">
    <property type="term" value="F:cytokine receptor activity"/>
    <property type="evidence" value="ECO:0007669"/>
    <property type="project" value="TreeGrafter"/>
</dbReference>
<dbReference type="Proteomes" id="UP000694548">
    <property type="component" value="Unassembled WGS sequence"/>
</dbReference>
<dbReference type="InterPro" id="IPR050650">
    <property type="entry name" value="Type-II_Cytokine-TF_Rcpt"/>
</dbReference>
<protein>
    <submittedName>
        <fullName evidence="3">Interferon alpha/beta receptor 2-like</fullName>
    </submittedName>
</protein>
<dbReference type="Gene3D" id="2.60.40.10">
    <property type="entry name" value="Immunoglobulins"/>
    <property type="match status" value="1"/>
</dbReference>
<gene>
    <name evidence="3" type="primary">LOC107374287</name>
</gene>
<keyword evidence="1" id="KW-0812">Transmembrane</keyword>
<dbReference type="GO" id="GO:0005886">
    <property type="term" value="C:plasma membrane"/>
    <property type="evidence" value="ECO:0007669"/>
    <property type="project" value="TreeGrafter"/>
</dbReference>
<dbReference type="InterPro" id="IPR003961">
    <property type="entry name" value="FN3_dom"/>
</dbReference>
<evidence type="ECO:0000259" key="2">
    <source>
        <dbReference type="PROSITE" id="PS50853"/>
    </source>
</evidence>
<dbReference type="OrthoDB" id="10031784at2759"/>
<keyword evidence="4" id="KW-1185">Reference proteome</keyword>
<feature type="transmembrane region" description="Helical" evidence="1">
    <location>
        <begin position="224"/>
        <end position="245"/>
    </location>
</feature>
<dbReference type="Pfam" id="PF09294">
    <property type="entry name" value="Interfer-bind"/>
    <property type="match status" value="1"/>
</dbReference>
<dbReference type="PROSITE" id="PS50853">
    <property type="entry name" value="FN3"/>
    <property type="match status" value="1"/>
</dbReference>
<dbReference type="KEGG" id="nfu:107374287"/>
<dbReference type="SUPFAM" id="SSF49265">
    <property type="entry name" value="Fibronectin type III"/>
    <property type="match status" value="2"/>
</dbReference>
<evidence type="ECO:0000313" key="3">
    <source>
        <dbReference type="Ensembl" id="ENSNFUP00015024430.1"/>
    </source>
</evidence>
<dbReference type="GeneTree" id="ENSGT00940000157314"/>
<dbReference type="InterPro" id="IPR036116">
    <property type="entry name" value="FN3_sf"/>
</dbReference>
<proteinExistence type="predicted"/>
<name>A0A8C6NTD4_NOTFU</name>
<feature type="domain" description="Fibronectin type-III" evidence="2">
    <location>
        <begin position="19"/>
        <end position="114"/>
    </location>
</feature>
<dbReference type="InterPro" id="IPR015373">
    <property type="entry name" value="Interferon/interleukin_rcp_dom"/>
</dbReference>
<evidence type="ECO:0000256" key="1">
    <source>
        <dbReference type="SAM" id="Phobius"/>
    </source>
</evidence>
<dbReference type="Pfam" id="PF01108">
    <property type="entry name" value="Tissue_fac"/>
    <property type="match status" value="1"/>
</dbReference>
<sequence length="276" mass="31069">MVLLLLLLLHSGFCVLLPSPANVSISSYNLQHFLSFWPSPGTPHGAHFMVQILSSRRTRWTSVSDCVDLKPGQTCNLTSDFMDPLDHYRARVRAISTNQTSKWTVSRQFQPLSDTVLGPPDLSLSGCGSCLVLRVRLPTDKLLWHNTQVTSMYWEVLIHVHRTRDGAELKLKLPYKQESVIPYLEPGVEYCVSVSITTTFNPTSIFSERRCSFTSPPPSEISQFLLLGLCGVFGLVVFLLLGRLIRIHVQTSNLHCLNIRSHTYSCVMKTPLTRDP</sequence>
<reference evidence="3" key="2">
    <citation type="submission" date="2025-09" db="UniProtKB">
        <authorList>
            <consortium name="Ensembl"/>
        </authorList>
    </citation>
    <scope>IDENTIFICATION</scope>
</reference>
<accession>A0A8C6NTD4</accession>
<keyword evidence="1" id="KW-1133">Transmembrane helix</keyword>
<organism evidence="3 4">
    <name type="scientific">Nothobranchius furzeri</name>
    <name type="common">Turquoise killifish</name>
    <dbReference type="NCBI Taxonomy" id="105023"/>
    <lineage>
        <taxon>Eukaryota</taxon>
        <taxon>Metazoa</taxon>
        <taxon>Chordata</taxon>
        <taxon>Craniata</taxon>
        <taxon>Vertebrata</taxon>
        <taxon>Euteleostomi</taxon>
        <taxon>Actinopterygii</taxon>
        <taxon>Neopterygii</taxon>
        <taxon>Teleostei</taxon>
        <taxon>Neoteleostei</taxon>
        <taxon>Acanthomorphata</taxon>
        <taxon>Ovalentaria</taxon>
        <taxon>Atherinomorphae</taxon>
        <taxon>Cyprinodontiformes</taxon>
        <taxon>Nothobranchiidae</taxon>
        <taxon>Nothobranchius</taxon>
    </lineage>
</organism>
<evidence type="ECO:0000313" key="4">
    <source>
        <dbReference type="Proteomes" id="UP000694548"/>
    </source>
</evidence>
<dbReference type="InterPro" id="IPR013783">
    <property type="entry name" value="Ig-like_fold"/>
</dbReference>
<dbReference type="AlphaFoldDB" id="A0A8C6NTD4"/>